<feature type="binding site" evidence="11">
    <location>
        <position position="302"/>
    </location>
    <ligand>
        <name>Ca(2+)</name>
        <dbReference type="ChEBI" id="CHEBI:29108"/>
    </ligand>
</feature>
<dbReference type="InterPro" id="IPR037862">
    <property type="entry name" value="PLC-beta_PH"/>
</dbReference>
<dbReference type="PIRSF" id="PIRSF000956">
    <property type="entry name" value="PLC-beta"/>
    <property type="match status" value="1"/>
</dbReference>
<dbReference type="InterPro" id="IPR011992">
    <property type="entry name" value="EF-hand-dom_pair"/>
</dbReference>
<comment type="cofactor">
    <cofactor evidence="11">
        <name>Ca(2+)</name>
        <dbReference type="ChEBI" id="CHEBI:29108"/>
    </cofactor>
    <text evidence="11">Binds 1 Ca(2+) ion per subunit.</text>
</comment>
<feature type="region of interest" description="Disordered" evidence="14">
    <location>
        <begin position="804"/>
        <end position="831"/>
    </location>
</feature>
<comment type="caution">
    <text evidence="17">The sequence shown here is derived from an EMBL/GenBank/DDBJ whole genome shotgun (WGS) entry which is preliminary data.</text>
</comment>
<dbReference type="GO" id="GO:0016042">
    <property type="term" value="P:lipid catabolic process"/>
    <property type="evidence" value="ECO:0007669"/>
    <property type="project" value="UniProtKB-KW"/>
</dbReference>
<proteinExistence type="predicted"/>
<dbReference type="Gene3D" id="2.60.40.150">
    <property type="entry name" value="C2 domain"/>
    <property type="match status" value="1"/>
</dbReference>
<dbReference type="SUPFAM" id="SSF47473">
    <property type="entry name" value="EF-hand"/>
    <property type="match status" value="1"/>
</dbReference>
<sequence>MSMLTPVLQPPEVKEYLSKGERFIKWDDEMEILDITSIRDTRVGRFAKIPKCQKLREVFNLDYPHSTFLLKTLTIVSGPDMVDLTFHNFVSYKENVGKSWAEDILAIVRNPLTSNASRYTFLEKILVKLKMQLNAEGKIPVRNIFQMFPADRKRVEAALSACHLPKGKNDAINPEDFPETVYKTFLMNLCPRPEIDEIFTSHHLKAKPYMTKEHLAKFINKKQRDSRLNDILFPPAKPEQVQSLIEKYEPSGINIQRGQLSPEGMVWFLCGPENNVIALDKLLLYQDMTQPLSHYFINSSHNTYLTAGQFSGLSSPEMYRQALLAGCRCVELDCWKGRPPDEEPIITHGFTMTTEILFKDAIEAIAESAFKTSLYPVILSFENHVDSPKQQAKMAEYCRSIFGDMLLTEPLEKYPLKPGVPLPSPKDLLGKILIKNKKKQSVSGKRQNSLKKGKTVEPEVIEQPTTMDAEDTVWAGDVAEEEPEEEDEQLGNLDEEEIKKMQSDEGTAGLEVTAYEEMSSLVNYIQPIKFDSFEVSAQKNRSYVISSFTELKAYDLLTKFPVQFVEYNKRQMSRIYPKGTRMDSSNYMPQMFWNVGCQMVALNFQTMDVPMQQNMAVFEFNGQCGYLLKHEFLRRPDKQFNPFSVDRLDVVVASTLSILSGQFLSERSVKTYVEVELFGLPRDTKRKYRTKLTSTANSINPVWKEEAFVFEKIMMPELASLKIAAWEEGGKFIGHRVIPVIAVHPGYHHVCLRSEANMPLTMPALFVYLEIKDYVPDAWADLTIALSNPIKFFSLQDKRSVKLKDGSVERPGTQKDLSSAETNGIPDSSGKFRIPLSNGPAGAAAFSRDDSVLEVMQMAEPETASLAELQQMKLFVKLLKKQEKELRELERKGSKRREELLQKYSVLFLEPGCSGGKKRMIHSRKTQKKRTTGAGSTCADPGERAEGINSQVVELREMLELDLTLLGQELQQGIRRKREQHATEQVTKITELARERQAAELKALKESSESNIKDIKKKLEAKRVERIQSMLRNTSDKAAQERLKKEINNSHIQEVVQTIKLVTEKAARYQQKLEDKQAENLRAIKEKESQLQQEALAEYEERLKSLTMEVQEMVKNYAKAGFSGEPDTQKEAVQSIAEGQQGSTEQWEGKTPVAEVSRLTTAMPEPPAAEADVEIEASIL</sequence>
<keyword evidence="5 12" id="KW-0442">Lipid degradation</keyword>
<dbReference type="InterPro" id="IPR016280">
    <property type="entry name" value="PLC-beta"/>
</dbReference>
<keyword evidence="13" id="KW-0175">Coiled coil</keyword>
<evidence type="ECO:0000256" key="2">
    <source>
        <dbReference type="ARBA" id="ARBA00022553"/>
    </source>
</evidence>
<dbReference type="InterPro" id="IPR042531">
    <property type="entry name" value="PLC-beta_C_sf"/>
</dbReference>
<dbReference type="Proteomes" id="UP000534107">
    <property type="component" value="Unassembled WGS sequence"/>
</dbReference>
<name>A0A7K9I6J5_9PICI</name>
<dbReference type="GO" id="GO:0048015">
    <property type="term" value="P:phosphatidylinositol-mediated signaling"/>
    <property type="evidence" value="ECO:0007669"/>
    <property type="project" value="TreeGrafter"/>
</dbReference>
<dbReference type="Pfam" id="PF00168">
    <property type="entry name" value="C2"/>
    <property type="match status" value="1"/>
</dbReference>
<dbReference type="SUPFAM" id="SSF50729">
    <property type="entry name" value="PH domain-like"/>
    <property type="match status" value="1"/>
</dbReference>
<evidence type="ECO:0000259" key="15">
    <source>
        <dbReference type="PROSITE" id="PS50004"/>
    </source>
</evidence>
<dbReference type="PRINTS" id="PR00390">
    <property type="entry name" value="PHPHLIPASEC"/>
</dbReference>
<dbReference type="Pfam" id="PF00387">
    <property type="entry name" value="PI-PLC-Y"/>
    <property type="match status" value="1"/>
</dbReference>
<accession>A0A7K9I6J5</accession>
<evidence type="ECO:0000256" key="8">
    <source>
        <dbReference type="ARBA" id="ARBA00023674"/>
    </source>
</evidence>
<evidence type="ECO:0000256" key="5">
    <source>
        <dbReference type="ARBA" id="ARBA00022963"/>
    </source>
</evidence>
<evidence type="ECO:0000256" key="14">
    <source>
        <dbReference type="SAM" id="MobiDB-lite"/>
    </source>
</evidence>
<keyword evidence="3 12" id="KW-0378">Hydrolase</keyword>
<dbReference type="FunFam" id="2.60.40.150:FF:000105">
    <property type="entry name" value="1-phosphatidylinositol 4,5-bisphosphate phosphodiesterase"/>
    <property type="match status" value="1"/>
</dbReference>
<dbReference type="InterPro" id="IPR000008">
    <property type="entry name" value="C2_dom"/>
</dbReference>
<dbReference type="SMART" id="SM00148">
    <property type="entry name" value="PLCXc"/>
    <property type="match status" value="1"/>
</dbReference>
<evidence type="ECO:0000256" key="6">
    <source>
        <dbReference type="ARBA" id="ARBA00023098"/>
    </source>
</evidence>
<feature type="domain" description="PI-PLC Y-box" evidence="16">
    <location>
        <begin position="518"/>
        <end position="634"/>
    </location>
</feature>
<dbReference type="InterPro" id="IPR035892">
    <property type="entry name" value="C2_domain_sf"/>
</dbReference>
<keyword evidence="18" id="KW-1185">Reference proteome</keyword>
<dbReference type="PANTHER" id="PTHR10336:SF10">
    <property type="entry name" value="1-PHOSPHATIDYLINOSITOL 4,5-BISPHOSPHATE PHOSPHODIESTERASE BETA-2"/>
    <property type="match status" value="1"/>
</dbReference>
<keyword evidence="6 12" id="KW-0443">Lipid metabolism</keyword>
<evidence type="ECO:0000259" key="16">
    <source>
        <dbReference type="PROSITE" id="PS50008"/>
    </source>
</evidence>
<dbReference type="Pfam" id="PF08703">
    <property type="entry name" value="PLC-beta_C"/>
    <property type="match status" value="1"/>
</dbReference>
<dbReference type="SMART" id="SM00149">
    <property type="entry name" value="PLCYc"/>
    <property type="match status" value="1"/>
</dbReference>
<evidence type="ECO:0000256" key="3">
    <source>
        <dbReference type="ARBA" id="ARBA00022801"/>
    </source>
</evidence>
<feature type="region of interest" description="Disordered" evidence="14">
    <location>
        <begin position="1121"/>
        <end position="1153"/>
    </location>
</feature>
<dbReference type="Pfam" id="PF17787">
    <property type="entry name" value="PH_14"/>
    <property type="match status" value="1"/>
</dbReference>
<feature type="active site" evidence="10">
    <location>
        <position position="301"/>
    </location>
</feature>
<dbReference type="AlphaFoldDB" id="A0A7K9I6J5"/>
<dbReference type="EMBL" id="VWZO01018450">
    <property type="protein sequence ID" value="NXH20554.1"/>
    <property type="molecule type" value="Genomic_DNA"/>
</dbReference>
<feature type="region of interest" description="Disordered" evidence="14">
    <location>
        <begin position="439"/>
        <end position="460"/>
    </location>
</feature>
<comment type="catalytic activity">
    <reaction evidence="8">
        <text>a 1,2-diacyl-sn-glycero-3-phospho-(1D-myo-inositol-4,5-bisphosphate) + H2O = 1D-myo-inositol 1,4,5-trisphosphate + a 1,2-diacyl-sn-glycerol + H(+)</text>
        <dbReference type="Rhea" id="RHEA:33179"/>
        <dbReference type="ChEBI" id="CHEBI:15377"/>
        <dbReference type="ChEBI" id="CHEBI:15378"/>
        <dbReference type="ChEBI" id="CHEBI:17815"/>
        <dbReference type="ChEBI" id="CHEBI:58456"/>
        <dbReference type="ChEBI" id="CHEBI:203600"/>
        <dbReference type="EC" id="3.1.4.11"/>
    </reaction>
    <physiologicalReaction direction="left-to-right" evidence="8">
        <dbReference type="Rhea" id="RHEA:33180"/>
    </physiologicalReaction>
</comment>
<dbReference type="CDD" id="cd13361">
    <property type="entry name" value="PH_PLC_beta"/>
    <property type="match status" value="1"/>
</dbReference>
<dbReference type="GO" id="GO:0005509">
    <property type="term" value="F:calcium ion binding"/>
    <property type="evidence" value="ECO:0007669"/>
    <property type="project" value="InterPro"/>
</dbReference>
<feature type="region of interest" description="Disordered" evidence="14">
    <location>
        <begin position="917"/>
        <end position="943"/>
    </location>
</feature>
<evidence type="ECO:0000313" key="17">
    <source>
        <dbReference type="EMBL" id="NXH20554.1"/>
    </source>
</evidence>
<gene>
    <name evidence="17" type="primary">Plcb2</name>
    <name evidence="17" type="ORF">BUCCAP_R03498</name>
</gene>
<dbReference type="InterPro" id="IPR000909">
    <property type="entry name" value="PLipase_C_PInositol-sp_X_dom"/>
</dbReference>
<dbReference type="InterPro" id="IPR053945">
    <property type="entry name" value="PLCB1-4-like_EFh"/>
</dbReference>
<dbReference type="GO" id="GO:0046488">
    <property type="term" value="P:phosphatidylinositol metabolic process"/>
    <property type="evidence" value="ECO:0007669"/>
    <property type="project" value="TreeGrafter"/>
</dbReference>
<keyword evidence="4 11" id="KW-0106">Calcium</keyword>
<dbReference type="Pfam" id="PF00388">
    <property type="entry name" value="PI-PLC-X"/>
    <property type="match status" value="1"/>
</dbReference>
<evidence type="ECO:0000256" key="10">
    <source>
        <dbReference type="PIRSR" id="PIRSR000956-1"/>
    </source>
</evidence>
<feature type="coiled-coil region" evidence="13">
    <location>
        <begin position="872"/>
        <end position="899"/>
    </location>
</feature>
<organism evidence="17 18">
    <name type="scientific">Bucco capensis</name>
    <name type="common">collared puffbird</name>
    <dbReference type="NCBI Taxonomy" id="135168"/>
    <lineage>
        <taxon>Eukaryota</taxon>
        <taxon>Metazoa</taxon>
        <taxon>Chordata</taxon>
        <taxon>Craniata</taxon>
        <taxon>Vertebrata</taxon>
        <taxon>Euteleostomi</taxon>
        <taxon>Archelosauria</taxon>
        <taxon>Archosauria</taxon>
        <taxon>Dinosauria</taxon>
        <taxon>Saurischia</taxon>
        <taxon>Theropoda</taxon>
        <taxon>Coelurosauria</taxon>
        <taxon>Aves</taxon>
        <taxon>Neognathae</taxon>
        <taxon>Neoaves</taxon>
        <taxon>Telluraves</taxon>
        <taxon>Coraciimorphae</taxon>
        <taxon>Piciformes</taxon>
        <taxon>Bucconidae</taxon>
        <taxon>Bucco</taxon>
    </lineage>
</organism>
<keyword evidence="2" id="KW-0597">Phosphoprotein</keyword>
<dbReference type="FunFam" id="1.10.238.10:FF:000024">
    <property type="entry name" value="1-phosphatidylinositol 4,5-bisphosphate phosphodiesterase"/>
    <property type="match status" value="1"/>
</dbReference>
<comment type="catalytic activity">
    <reaction evidence="9">
        <text>a 1,2-diacyl-sn-glycero-3-phospho-(1D-myo-inositol) + H2O = 1D-myo-inositol 1-phosphate + a 1,2-diacyl-sn-glycerol + H(+)</text>
        <dbReference type="Rhea" id="RHEA:43484"/>
        <dbReference type="ChEBI" id="CHEBI:15377"/>
        <dbReference type="ChEBI" id="CHEBI:15378"/>
        <dbReference type="ChEBI" id="CHEBI:17815"/>
        <dbReference type="ChEBI" id="CHEBI:57880"/>
        <dbReference type="ChEBI" id="CHEBI:58433"/>
    </reaction>
    <physiologicalReaction direction="left-to-right" evidence="9">
        <dbReference type="Rhea" id="RHEA:43485"/>
    </physiologicalReaction>
</comment>
<evidence type="ECO:0000256" key="13">
    <source>
        <dbReference type="SAM" id="Coils"/>
    </source>
</evidence>
<dbReference type="OrthoDB" id="269822at2759"/>
<dbReference type="CDD" id="cd16209">
    <property type="entry name" value="EFh_PI-PLCbeta2"/>
    <property type="match status" value="1"/>
</dbReference>
<evidence type="ECO:0000313" key="18">
    <source>
        <dbReference type="Proteomes" id="UP000534107"/>
    </source>
</evidence>
<dbReference type="PROSITE" id="PS50008">
    <property type="entry name" value="PIPLC_Y_DOMAIN"/>
    <property type="match status" value="1"/>
</dbReference>
<dbReference type="GO" id="GO:0051209">
    <property type="term" value="P:release of sequestered calcium ion into cytosol"/>
    <property type="evidence" value="ECO:0007669"/>
    <property type="project" value="TreeGrafter"/>
</dbReference>
<feature type="active site" evidence="10">
    <location>
        <position position="348"/>
    </location>
</feature>
<dbReference type="GO" id="GO:0005737">
    <property type="term" value="C:cytoplasm"/>
    <property type="evidence" value="ECO:0007669"/>
    <property type="project" value="TreeGrafter"/>
</dbReference>
<dbReference type="InterPro" id="IPR001192">
    <property type="entry name" value="PI-PLC_fam"/>
</dbReference>
<dbReference type="PROSITE" id="PS50004">
    <property type="entry name" value="C2"/>
    <property type="match status" value="1"/>
</dbReference>
<feature type="non-terminal residue" evidence="17">
    <location>
        <position position="1180"/>
    </location>
</feature>
<dbReference type="Gene3D" id="2.30.29.240">
    <property type="match status" value="1"/>
</dbReference>
<feature type="compositionally biased region" description="Acidic residues" evidence="14">
    <location>
        <begin position="1171"/>
        <end position="1180"/>
    </location>
</feature>
<feature type="binding site" evidence="11">
    <location>
        <position position="333"/>
    </location>
    <ligand>
        <name>Ca(2+)</name>
        <dbReference type="ChEBI" id="CHEBI:29108"/>
    </ligand>
</feature>
<dbReference type="SUPFAM" id="SSF49562">
    <property type="entry name" value="C2 domain (Calcium/lipid-binding domain, CaLB)"/>
    <property type="match status" value="1"/>
</dbReference>
<evidence type="ECO:0000256" key="7">
    <source>
        <dbReference type="ARBA" id="ARBA00023224"/>
    </source>
</evidence>
<dbReference type="EC" id="3.1.4.11" evidence="1 12"/>
<dbReference type="Gene3D" id="3.20.20.190">
    <property type="entry name" value="Phosphatidylinositol (PI) phosphodiesterase"/>
    <property type="match status" value="1"/>
</dbReference>
<evidence type="ECO:0000256" key="9">
    <source>
        <dbReference type="ARBA" id="ARBA00023726"/>
    </source>
</evidence>
<dbReference type="GO" id="GO:0007186">
    <property type="term" value="P:G protein-coupled receptor signaling pathway"/>
    <property type="evidence" value="ECO:0007669"/>
    <property type="project" value="TreeGrafter"/>
</dbReference>
<feature type="binding site" evidence="11">
    <location>
        <position position="331"/>
    </location>
    <ligand>
        <name>Ca(2+)</name>
        <dbReference type="ChEBI" id="CHEBI:29108"/>
    </ligand>
</feature>
<dbReference type="Gene3D" id="1.10.238.10">
    <property type="entry name" value="EF-hand"/>
    <property type="match status" value="1"/>
</dbReference>
<dbReference type="CDD" id="cd08624">
    <property type="entry name" value="PI-PLCc_beta2"/>
    <property type="match status" value="1"/>
</dbReference>
<dbReference type="Pfam" id="PF22631">
    <property type="entry name" value="PLCB1-4-like_EFh"/>
    <property type="match status" value="1"/>
</dbReference>
<feature type="region of interest" description="Disordered" evidence="14">
    <location>
        <begin position="1161"/>
        <end position="1180"/>
    </location>
</feature>
<dbReference type="SUPFAM" id="SSF69989">
    <property type="entry name" value="C-terminal domain of PLC-beta"/>
    <property type="match status" value="1"/>
</dbReference>
<feature type="non-terminal residue" evidence="17">
    <location>
        <position position="1"/>
    </location>
</feature>
<feature type="coiled-coil region" evidence="13">
    <location>
        <begin position="998"/>
        <end position="1025"/>
    </location>
</feature>
<keyword evidence="7" id="KW-0807">Transducer</keyword>
<dbReference type="InterPro" id="IPR017946">
    <property type="entry name" value="PLC-like_Pdiesterase_TIM-brl"/>
</dbReference>
<dbReference type="InterPro" id="IPR028403">
    <property type="entry name" value="PLC-beta2_cat"/>
</dbReference>
<dbReference type="InterPro" id="IPR014815">
    <property type="entry name" value="PLC-beta_C"/>
</dbReference>
<keyword evidence="11" id="KW-0479">Metal-binding</keyword>
<evidence type="ECO:0000256" key="4">
    <source>
        <dbReference type="ARBA" id="ARBA00022837"/>
    </source>
</evidence>
<reference evidence="17 18" key="1">
    <citation type="submission" date="2019-09" db="EMBL/GenBank/DDBJ databases">
        <title>Bird 10,000 Genomes (B10K) Project - Family phase.</title>
        <authorList>
            <person name="Zhang G."/>
        </authorList>
    </citation>
    <scope>NUCLEOTIDE SEQUENCE [LARGE SCALE GENOMIC DNA]</scope>
    <source>
        <strain evidence="17">B10K-DU-001-16</strain>
        <tissue evidence="17">Muscle</tissue>
    </source>
</reference>
<dbReference type="InterPro" id="IPR046969">
    <property type="entry name" value="PLCbeta2_EF"/>
</dbReference>
<dbReference type="SMART" id="SM00239">
    <property type="entry name" value="C2"/>
    <property type="match status" value="1"/>
</dbReference>
<dbReference type="GO" id="GO:0004435">
    <property type="term" value="F:phosphatidylinositol-4,5-bisphosphate phospholipase C activity"/>
    <property type="evidence" value="ECO:0007669"/>
    <property type="project" value="UniProtKB-EC"/>
</dbReference>
<dbReference type="CDD" id="cd00275">
    <property type="entry name" value="C2_PLC_like"/>
    <property type="match status" value="1"/>
</dbReference>
<feature type="compositionally biased region" description="Polar residues" evidence="14">
    <location>
        <begin position="1137"/>
        <end position="1146"/>
    </location>
</feature>
<evidence type="ECO:0000256" key="1">
    <source>
        <dbReference type="ARBA" id="ARBA00012368"/>
    </source>
</evidence>
<dbReference type="SUPFAM" id="SSF51695">
    <property type="entry name" value="PLC-like phosphodiesterases"/>
    <property type="match status" value="1"/>
</dbReference>
<protein>
    <recommendedName>
        <fullName evidence="1 12">Phosphoinositide phospholipase C</fullName>
        <ecNumber evidence="1 12">3.1.4.11</ecNumber>
    </recommendedName>
</protein>
<dbReference type="PROSITE" id="PS50007">
    <property type="entry name" value="PIPLC_X_DOMAIN"/>
    <property type="match status" value="1"/>
</dbReference>
<feature type="compositionally biased region" description="Basic residues" evidence="14">
    <location>
        <begin position="917"/>
        <end position="931"/>
    </location>
</feature>
<feature type="coiled-coil region" evidence="13">
    <location>
        <begin position="1052"/>
        <end position="1116"/>
    </location>
</feature>
<feature type="compositionally biased region" description="Polar residues" evidence="14">
    <location>
        <begin position="815"/>
        <end position="826"/>
    </location>
</feature>
<dbReference type="Gene3D" id="1.20.1230.10">
    <property type="entry name" value="Phospholipase C beta, distal C-terminal domain"/>
    <property type="match status" value="1"/>
</dbReference>
<evidence type="ECO:0000256" key="12">
    <source>
        <dbReference type="RuleBase" id="RU361133"/>
    </source>
</evidence>
<dbReference type="InterPro" id="IPR001711">
    <property type="entry name" value="PLipase_C_Pinositol-sp_Y"/>
</dbReference>
<dbReference type="PANTHER" id="PTHR10336">
    <property type="entry name" value="PHOSPHOINOSITIDE-SPECIFIC PHOSPHOLIPASE C FAMILY PROTEIN"/>
    <property type="match status" value="1"/>
</dbReference>
<feature type="domain" description="C2" evidence="15">
    <location>
        <begin position="634"/>
        <end position="760"/>
    </location>
</feature>
<feature type="binding site" evidence="11">
    <location>
        <position position="382"/>
    </location>
    <ligand>
        <name>Ca(2+)</name>
        <dbReference type="ChEBI" id="CHEBI:29108"/>
    </ligand>
</feature>
<evidence type="ECO:0000256" key="11">
    <source>
        <dbReference type="PIRSR" id="PIRSR000956-2"/>
    </source>
</evidence>